<name>A0ABT8KYX6_9BACT</name>
<comment type="similarity">
    <text evidence="1 5">Belongs to the peptidase S8 family.</text>
</comment>
<sequence length="550" mass="59877">MVKNSLLFFGLIFLLCTARVWGQENRYVIYFTDKNNSTYSTTSPEAFLSQKAIERRQKNQIAVVESDLPVNETYIQQVEALGVNVFYASKWLNAALIEAVPAKVTEIEGLSVVQKVEFVAPGGKLGSRIAASTKMEKSHFSKRANRTNNTDLTNGQNSLLGIPHMHQLGYRGENILIGVFDSGFQEVDNLSYFGHLFTDNRIKYTFDYVNNNQNVFAVDDHGTQVLACVGAFQEDKLIGTAPGAEFALCITEDVSSEYRVEEYNWIFAAEKADSLGVDIITTSLGYNTFDDPAMDYTTAEIDGQTAIISIGAQLAADKGILLIVSAGNLGNDATWKIITPPADVDQVITVGSITADTVKTTFSSIGPTADGRTKPDVVTLGADVVVGYDETSDRALGASGTSFSAPMVAGLAAGIMQAFPDKNRNEVLQMIRDSGHQANNSDTDLGFGIPSFGRARILVVGIEDKLTTAFSLFPNPVDREFYLKLENDSRIGGVKVLIFSSLGKVVYESSRPVIPKNQQIKIDAGNLIPGLYFVQVIDGNNRINAKFLKN</sequence>
<dbReference type="InterPro" id="IPR050131">
    <property type="entry name" value="Peptidase_S8_subtilisin-like"/>
</dbReference>
<dbReference type="InterPro" id="IPR023828">
    <property type="entry name" value="Peptidase_S8_Ser-AS"/>
</dbReference>
<gene>
    <name evidence="8" type="ORF">QQ020_01250</name>
</gene>
<dbReference type="Pfam" id="PF00082">
    <property type="entry name" value="Peptidase_S8"/>
    <property type="match status" value="1"/>
</dbReference>
<protein>
    <submittedName>
        <fullName evidence="8">S8 family serine peptidase</fullName>
    </submittedName>
</protein>
<evidence type="ECO:0000256" key="2">
    <source>
        <dbReference type="ARBA" id="ARBA00022670"/>
    </source>
</evidence>
<evidence type="ECO:0000256" key="5">
    <source>
        <dbReference type="PROSITE-ProRule" id="PRU01240"/>
    </source>
</evidence>
<dbReference type="CDD" id="cd07493">
    <property type="entry name" value="Peptidases_S8_9"/>
    <property type="match status" value="1"/>
</dbReference>
<dbReference type="Pfam" id="PF18962">
    <property type="entry name" value="Por_Secre_tail"/>
    <property type="match status" value="1"/>
</dbReference>
<comment type="caution">
    <text evidence="8">The sequence shown here is derived from an EMBL/GenBank/DDBJ whole genome shotgun (WGS) entry which is preliminary data.</text>
</comment>
<dbReference type="Gene3D" id="3.40.50.200">
    <property type="entry name" value="Peptidase S8/S53 domain"/>
    <property type="match status" value="1"/>
</dbReference>
<dbReference type="EMBL" id="JAUJEB010000001">
    <property type="protein sequence ID" value="MDN5210643.1"/>
    <property type="molecule type" value="Genomic_DNA"/>
</dbReference>
<dbReference type="InterPro" id="IPR015500">
    <property type="entry name" value="Peptidase_S8_subtilisin-rel"/>
</dbReference>
<keyword evidence="9" id="KW-1185">Reference proteome</keyword>
<feature type="domain" description="Peptidase S8/S53" evidence="6">
    <location>
        <begin position="172"/>
        <end position="448"/>
    </location>
</feature>
<evidence type="ECO:0000256" key="1">
    <source>
        <dbReference type="ARBA" id="ARBA00011073"/>
    </source>
</evidence>
<keyword evidence="3 5" id="KW-0378">Hydrolase</keyword>
<dbReference type="PANTHER" id="PTHR43806">
    <property type="entry name" value="PEPTIDASE S8"/>
    <property type="match status" value="1"/>
</dbReference>
<dbReference type="NCBIfam" id="TIGR04183">
    <property type="entry name" value="Por_Secre_tail"/>
    <property type="match status" value="1"/>
</dbReference>
<feature type="active site" description="Charge relay system" evidence="5">
    <location>
        <position position="221"/>
    </location>
</feature>
<dbReference type="PROSITE" id="PS00138">
    <property type="entry name" value="SUBTILASE_SER"/>
    <property type="match status" value="1"/>
</dbReference>
<evidence type="ECO:0000313" key="9">
    <source>
        <dbReference type="Proteomes" id="UP001172083"/>
    </source>
</evidence>
<evidence type="ECO:0000313" key="8">
    <source>
        <dbReference type="EMBL" id="MDN5210643.1"/>
    </source>
</evidence>
<reference evidence="8" key="1">
    <citation type="submission" date="2023-06" db="EMBL/GenBank/DDBJ databases">
        <title>Genomic of Agaribacillus aureum.</title>
        <authorList>
            <person name="Wang G."/>
        </authorList>
    </citation>
    <scope>NUCLEOTIDE SEQUENCE</scope>
    <source>
        <strain evidence="8">BMA12</strain>
    </source>
</reference>
<evidence type="ECO:0000256" key="3">
    <source>
        <dbReference type="ARBA" id="ARBA00022801"/>
    </source>
</evidence>
<keyword evidence="4 5" id="KW-0720">Serine protease</keyword>
<dbReference type="PRINTS" id="PR00723">
    <property type="entry name" value="SUBTILISIN"/>
</dbReference>
<dbReference type="PROSITE" id="PS51892">
    <property type="entry name" value="SUBTILASE"/>
    <property type="match status" value="1"/>
</dbReference>
<dbReference type="InterPro" id="IPR036852">
    <property type="entry name" value="Peptidase_S8/S53_dom_sf"/>
</dbReference>
<feature type="active site" description="Charge relay system" evidence="5">
    <location>
        <position position="402"/>
    </location>
</feature>
<dbReference type="SUPFAM" id="SSF52743">
    <property type="entry name" value="Subtilisin-like"/>
    <property type="match status" value="1"/>
</dbReference>
<dbReference type="Proteomes" id="UP001172083">
    <property type="component" value="Unassembled WGS sequence"/>
</dbReference>
<accession>A0ABT8KYX6</accession>
<evidence type="ECO:0000259" key="6">
    <source>
        <dbReference type="Pfam" id="PF00082"/>
    </source>
</evidence>
<evidence type="ECO:0000259" key="7">
    <source>
        <dbReference type="Pfam" id="PF18962"/>
    </source>
</evidence>
<dbReference type="InterPro" id="IPR000209">
    <property type="entry name" value="Peptidase_S8/S53_dom"/>
</dbReference>
<dbReference type="InterPro" id="IPR026444">
    <property type="entry name" value="Secre_tail"/>
</dbReference>
<keyword evidence="2 5" id="KW-0645">Protease</keyword>
<organism evidence="8 9">
    <name type="scientific">Agaribacillus aureus</name>
    <dbReference type="NCBI Taxonomy" id="3051825"/>
    <lineage>
        <taxon>Bacteria</taxon>
        <taxon>Pseudomonadati</taxon>
        <taxon>Bacteroidota</taxon>
        <taxon>Cytophagia</taxon>
        <taxon>Cytophagales</taxon>
        <taxon>Splendidivirgaceae</taxon>
        <taxon>Agaribacillus</taxon>
    </lineage>
</organism>
<evidence type="ECO:0000256" key="4">
    <source>
        <dbReference type="ARBA" id="ARBA00022825"/>
    </source>
</evidence>
<proteinExistence type="inferred from homology"/>
<feature type="active site" description="Charge relay system" evidence="5">
    <location>
        <position position="181"/>
    </location>
</feature>
<dbReference type="PANTHER" id="PTHR43806:SF67">
    <property type="entry name" value="EGF-LIKE DOMAIN-CONTAINING PROTEIN"/>
    <property type="match status" value="1"/>
</dbReference>
<dbReference type="PIRSF" id="PIRSF037903">
    <property type="entry name" value="Subtilisin_rel_GFO_2223"/>
    <property type="match status" value="1"/>
</dbReference>
<dbReference type="RefSeq" id="WP_346755986.1">
    <property type="nucleotide sequence ID" value="NZ_JAUJEB010000001.1"/>
</dbReference>
<dbReference type="InterPro" id="IPR017317">
    <property type="entry name" value="Pept_S8_subtilisin_bacteroid-2"/>
</dbReference>
<feature type="domain" description="Secretion system C-terminal sorting" evidence="7">
    <location>
        <begin position="472"/>
        <end position="547"/>
    </location>
</feature>